<dbReference type="Pfam" id="PF12482">
    <property type="entry name" value="DUF3701"/>
    <property type="match status" value="1"/>
</dbReference>
<feature type="domain" description="Tyr recombinase" evidence="5">
    <location>
        <begin position="418"/>
        <end position="620"/>
    </location>
</feature>
<dbReference type="InterPro" id="IPR011010">
    <property type="entry name" value="DNA_brk_join_enz"/>
</dbReference>
<keyword evidence="7" id="KW-1185">Reference proteome</keyword>
<keyword evidence="6" id="KW-0614">Plasmid</keyword>
<dbReference type="InterPro" id="IPR022169">
    <property type="entry name" value="DUF3701"/>
</dbReference>
<proteinExistence type="inferred from homology"/>
<dbReference type="CDD" id="cd00397">
    <property type="entry name" value="DNA_BRE_C"/>
    <property type="match status" value="1"/>
</dbReference>
<dbReference type="PANTHER" id="PTHR30349:SF41">
    <property type="entry name" value="INTEGRASE_RECOMBINASE PROTEIN MJ0367-RELATED"/>
    <property type="match status" value="1"/>
</dbReference>
<dbReference type="GO" id="GO:0015074">
    <property type="term" value="P:DNA integration"/>
    <property type="evidence" value="ECO:0007669"/>
    <property type="project" value="UniProtKB-KW"/>
</dbReference>
<comment type="similarity">
    <text evidence="1">Belongs to the 'phage' integrase family.</text>
</comment>
<keyword evidence="4" id="KW-0233">DNA recombination</keyword>
<evidence type="ECO:0000313" key="6">
    <source>
        <dbReference type="EMBL" id="ABM39534.1"/>
    </source>
</evidence>
<dbReference type="InterPro" id="IPR002104">
    <property type="entry name" value="Integrase_catalytic"/>
</dbReference>
<evidence type="ECO:0000256" key="1">
    <source>
        <dbReference type="ARBA" id="ARBA00008857"/>
    </source>
</evidence>
<dbReference type="PROSITE" id="PS51898">
    <property type="entry name" value="TYR_RECOMBINASE"/>
    <property type="match status" value="1"/>
</dbReference>
<dbReference type="HOGENOM" id="CLU_027562_42_1_4"/>
<reference evidence="7" key="1">
    <citation type="journal article" date="2009" name="Environ. Microbiol.">
        <title>The genome of Polaromonas naphthalenivorans strain CJ2, isolated from coal tar-contaminated sediment, reveals physiological and metabolic versatility and evolution through extensive horizontal gene transfer.</title>
        <authorList>
            <person name="Yagi J.M."/>
            <person name="Sims D."/>
            <person name="Brettin T."/>
            <person name="Bruce D."/>
            <person name="Madsen E.L."/>
        </authorList>
    </citation>
    <scope>NUCLEOTIDE SEQUENCE [LARGE SCALE GENOMIC DNA]</scope>
    <source>
        <strain evidence="7">CJ2</strain>
        <plasmid evidence="7">Plasmid pPNAP01</plasmid>
    </source>
</reference>
<name>A1VV56_POLNA</name>
<evidence type="ECO:0000313" key="7">
    <source>
        <dbReference type="Proteomes" id="UP000000644"/>
    </source>
</evidence>
<keyword evidence="3" id="KW-0238">DNA-binding</keyword>
<dbReference type="KEGG" id="pna:Pnap_4251"/>
<dbReference type="Gene3D" id="1.10.443.10">
    <property type="entry name" value="Intergrase catalytic core"/>
    <property type="match status" value="1"/>
</dbReference>
<dbReference type="Proteomes" id="UP000000644">
    <property type="component" value="Plasmid pPNAP01"/>
</dbReference>
<dbReference type="AlphaFoldDB" id="A1VV56"/>
<keyword evidence="2" id="KW-0229">DNA integration</keyword>
<dbReference type="OrthoDB" id="8610787at2"/>
<protein>
    <submittedName>
        <fullName evidence="6">Phage integrase family protein</fullName>
    </submittedName>
</protein>
<gene>
    <name evidence="6" type="ordered locus">Pnap_4251</name>
</gene>
<dbReference type="Pfam" id="PF00589">
    <property type="entry name" value="Phage_integrase"/>
    <property type="match status" value="1"/>
</dbReference>
<dbReference type="Gene3D" id="1.10.150.130">
    <property type="match status" value="1"/>
</dbReference>
<evidence type="ECO:0000259" key="5">
    <source>
        <dbReference type="PROSITE" id="PS51898"/>
    </source>
</evidence>
<dbReference type="InterPro" id="IPR013762">
    <property type="entry name" value="Integrase-like_cat_sf"/>
</dbReference>
<dbReference type="GO" id="GO:0006310">
    <property type="term" value="P:DNA recombination"/>
    <property type="evidence" value="ECO:0007669"/>
    <property type="project" value="UniProtKB-KW"/>
</dbReference>
<dbReference type="GO" id="GO:0003677">
    <property type="term" value="F:DNA binding"/>
    <property type="evidence" value="ECO:0007669"/>
    <property type="project" value="UniProtKB-KW"/>
</dbReference>
<organism evidence="6 7">
    <name type="scientific">Polaromonas naphthalenivorans (strain CJ2)</name>
    <dbReference type="NCBI Taxonomy" id="365044"/>
    <lineage>
        <taxon>Bacteria</taxon>
        <taxon>Pseudomonadati</taxon>
        <taxon>Pseudomonadota</taxon>
        <taxon>Betaproteobacteria</taxon>
        <taxon>Burkholderiales</taxon>
        <taxon>Comamonadaceae</taxon>
        <taxon>Polaromonas</taxon>
    </lineage>
</organism>
<dbReference type="SUPFAM" id="SSF56349">
    <property type="entry name" value="DNA breaking-rejoining enzymes"/>
    <property type="match status" value="1"/>
</dbReference>
<evidence type="ECO:0000256" key="4">
    <source>
        <dbReference type="ARBA" id="ARBA00023172"/>
    </source>
</evidence>
<dbReference type="EMBL" id="CP000530">
    <property type="protein sequence ID" value="ABM39534.1"/>
    <property type="molecule type" value="Genomic_DNA"/>
</dbReference>
<dbReference type="InterPro" id="IPR050090">
    <property type="entry name" value="Tyrosine_recombinase_XerCD"/>
</dbReference>
<evidence type="ECO:0000256" key="2">
    <source>
        <dbReference type="ARBA" id="ARBA00022908"/>
    </source>
</evidence>
<evidence type="ECO:0000256" key="3">
    <source>
        <dbReference type="ARBA" id="ARBA00023125"/>
    </source>
</evidence>
<dbReference type="InterPro" id="IPR010998">
    <property type="entry name" value="Integrase_recombinase_N"/>
</dbReference>
<accession>A1VV56</accession>
<dbReference type="PANTHER" id="PTHR30349">
    <property type="entry name" value="PHAGE INTEGRASE-RELATED"/>
    <property type="match status" value="1"/>
</dbReference>
<geneLocation type="plasmid" evidence="6 7">
    <name>pPNAP01</name>
</geneLocation>
<sequence length="624" mass="70167">METCPIRKSPMKSTPFFAPTKYVMKIGLHHFAHLRAIAEGVDAREAGKLYLGVEHGHEAITASRQTIEAVRSIARRHGEKSAWRLIGLTVKPKTVAFLKSVEDGFVNIDKARMPSLEQYIEEHDLDDWGAAEVLEMYRDAYPASEKGVASSTRRNRLRQRQLALLSKLEALSAEVPTESDPVAGWFDDVTASKLVTAGLINLGMLRQAIDSAGRWYRFMPGVGKLKAERIAQFLGSIMPATAASTRPAFALAMMPSQYTPYREIQTIESPACGSTPILSGSSVLKADNDMDAVNAWIAARSGSKLTATVYLREAVRLMLWLQQERHAIGFKDMTVEDCLAYMAFLQNIPPSWISRRKAKPFEAGWAPFRGQLSHDSHRQSVIVVSALFLWLHSASYINQNPWVLVNRKTGDDKNRIVKESKSISEFGYSEIIRYIDAQPPTAASERIRFIFKFLEAVGLRSMEFLHARLKDFDKQPEGWVLYVHGKGAKNRYVFIPNQAFEALQRYLQFRGLGGIETADPKAPLISSTLDSMEPVGYRPFYQHVKSWTLRAIQYSTLPAKERTQLERASPHWLRHTFGARSVARDVAMDAIQAQMGHASIETTMSIYGRAPLKRRAEELSKAFT</sequence>